<evidence type="ECO:0000256" key="1">
    <source>
        <dbReference type="SAM" id="SignalP"/>
    </source>
</evidence>
<dbReference type="OMA" id="CHLWRCY"/>
<dbReference type="PANTHER" id="PTHR37159">
    <property type="entry name" value="GH11867P"/>
    <property type="match status" value="1"/>
</dbReference>
<protein>
    <recommendedName>
        <fullName evidence="4">ER-bound oxygenase mpaB/mpaB'/Rubber oxygenase catalytic domain-containing protein</fullName>
    </recommendedName>
</protein>
<feature type="signal peptide" evidence="1">
    <location>
        <begin position="1"/>
        <end position="20"/>
    </location>
</feature>
<dbReference type="EMBL" id="LNIX01000005">
    <property type="protein sequence ID" value="OXA54184.1"/>
    <property type="molecule type" value="Genomic_DNA"/>
</dbReference>
<feature type="chain" id="PRO_5013166717" description="ER-bound oxygenase mpaB/mpaB'/Rubber oxygenase catalytic domain-containing protein" evidence="1">
    <location>
        <begin position="21"/>
        <end position="441"/>
    </location>
</feature>
<reference evidence="2 3" key="1">
    <citation type="submission" date="2015-12" db="EMBL/GenBank/DDBJ databases">
        <title>The genome of Folsomia candida.</title>
        <authorList>
            <person name="Faddeeva A."/>
            <person name="Derks M.F."/>
            <person name="Anvar Y."/>
            <person name="Smit S."/>
            <person name="Van Straalen N."/>
            <person name="Roelofs D."/>
        </authorList>
    </citation>
    <scope>NUCLEOTIDE SEQUENCE [LARGE SCALE GENOMIC DNA]</scope>
    <source>
        <strain evidence="2 3">VU population</strain>
        <tissue evidence="2">Whole body</tissue>
    </source>
</reference>
<sequence length="441" mass="49972">MERFRVLTIILLCSVASGHGQNRRSRYVKEAQCETWDPNRDISNKLDSYTPSCAAPVSLLESGLYVPIAPLDDDYKLPYWFNSTLWNIGQKFAQKNIFSVFLSPIAGASMFITNKLKEPVVIGTGKSGTPHTSNVRYLATMLQMKSWFEQGVKASSKGQISDHIIKSLTKVRRIHRAVNRLNASMLYGDSPPYLDPHNTEAFTYDAAMWDAFQKDMDASNVPQQYRDYPDHVKYYSPKTAGPTMNQLLFSLVQWACGSIPILMPERFGISDATEEDLLGYMHLWAVLGNGLGIEDRYNVGLQPSLSAAKKHYQDIFNIYFLPTLFQAKPDGQRMLEHFYRGFVRNLLGQTGDSIISVHQILLLSIEDTIGIPCPRVKAQLGIVQRAFRVPLSYVTQALGRQTPRTIINELIKRRYFISGAKRFLNLNANDPAEIAEKSYYF</sequence>
<dbReference type="OrthoDB" id="6361347at2759"/>
<evidence type="ECO:0000313" key="2">
    <source>
        <dbReference type="EMBL" id="OXA54184.1"/>
    </source>
</evidence>
<gene>
    <name evidence="2" type="ORF">Fcan01_10940</name>
</gene>
<proteinExistence type="predicted"/>
<evidence type="ECO:0008006" key="4">
    <source>
        <dbReference type="Google" id="ProtNLM"/>
    </source>
</evidence>
<keyword evidence="1" id="KW-0732">Signal</keyword>
<evidence type="ECO:0000313" key="3">
    <source>
        <dbReference type="Proteomes" id="UP000198287"/>
    </source>
</evidence>
<dbReference type="PANTHER" id="PTHR37159:SF1">
    <property type="entry name" value="GH11867P"/>
    <property type="match status" value="1"/>
</dbReference>
<dbReference type="STRING" id="158441.A0A226EAK8"/>
<organism evidence="2 3">
    <name type="scientific">Folsomia candida</name>
    <name type="common">Springtail</name>
    <dbReference type="NCBI Taxonomy" id="158441"/>
    <lineage>
        <taxon>Eukaryota</taxon>
        <taxon>Metazoa</taxon>
        <taxon>Ecdysozoa</taxon>
        <taxon>Arthropoda</taxon>
        <taxon>Hexapoda</taxon>
        <taxon>Collembola</taxon>
        <taxon>Entomobryomorpha</taxon>
        <taxon>Isotomoidea</taxon>
        <taxon>Isotomidae</taxon>
        <taxon>Proisotominae</taxon>
        <taxon>Folsomia</taxon>
    </lineage>
</organism>
<name>A0A226EAK8_FOLCA</name>
<dbReference type="Proteomes" id="UP000198287">
    <property type="component" value="Unassembled WGS sequence"/>
</dbReference>
<keyword evidence="3" id="KW-1185">Reference proteome</keyword>
<accession>A0A226EAK8</accession>
<dbReference type="AlphaFoldDB" id="A0A226EAK8"/>
<comment type="caution">
    <text evidence="2">The sequence shown here is derived from an EMBL/GenBank/DDBJ whole genome shotgun (WGS) entry which is preliminary data.</text>
</comment>